<dbReference type="OrthoDB" id="910499at2759"/>
<proteinExistence type="predicted"/>
<dbReference type="Proteomes" id="UP001141552">
    <property type="component" value="Unassembled WGS sequence"/>
</dbReference>
<name>A0A9Q0J2U0_9ROSI</name>
<reference evidence="1" key="1">
    <citation type="submission" date="2022-02" db="EMBL/GenBank/DDBJ databases">
        <authorList>
            <person name="Henning P.M."/>
            <person name="McCubbin A.G."/>
            <person name="Shore J.S."/>
        </authorList>
    </citation>
    <scope>NUCLEOTIDE SEQUENCE</scope>
    <source>
        <strain evidence="1">F60SS</strain>
        <tissue evidence="1">Leaves</tissue>
    </source>
</reference>
<gene>
    <name evidence="1" type="ORF">Tsubulata_004055</name>
</gene>
<organism evidence="1 2">
    <name type="scientific">Turnera subulata</name>
    <dbReference type="NCBI Taxonomy" id="218843"/>
    <lineage>
        <taxon>Eukaryota</taxon>
        <taxon>Viridiplantae</taxon>
        <taxon>Streptophyta</taxon>
        <taxon>Embryophyta</taxon>
        <taxon>Tracheophyta</taxon>
        <taxon>Spermatophyta</taxon>
        <taxon>Magnoliopsida</taxon>
        <taxon>eudicotyledons</taxon>
        <taxon>Gunneridae</taxon>
        <taxon>Pentapetalae</taxon>
        <taxon>rosids</taxon>
        <taxon>fabids</taxon>
        <taxon>Malpighiales</taxon>
        <taxon>Passifloraceae</taxon>
        <taxon>Turnera</taxon>
    </lineage>
</organism>
<feature type="non-terminal residue" evidence="1">
    <location>
        <position position="92"/>
    </location>
</feature>
<sequence length="92" mass="10005">MEQPEDEVVIMEVEEEGGGIKGKGKGKAKGKVPVSTKPRFCWQQEDVNGLIIALQEIVVSGLKVDVGSFKSGTYKLIKSKLSRHMSAERAST</sequence>
<reference evidence="1" key="2">
    <citation type="journal article" date="2023" name="Plants (Basel)">
        <title>Annotation of the Turnera subulata (Passifloraceae) Draft Genome Reveals the S-Locus Evolved after the Divergence of Turneroideae from Passifloroideae in a Stepwise Manner.</title>
        <authorList>
            <person name="Henning P.M."/>
            <person name="Roalson E.H."/>
            <person name="Mir W."/>
            <person name="McCubbin A.G."/>
            <person name="Shore J.S."/>
        </authorList>
    </citation>
    <scope>NUCLEOTIDE SEQUENCE</scope>
    <source>
        <strain evidence="1">F60SS</strain>
    </source>
</reference>
<evidence type="ECO:0000313" key="1">
    <source>
        <dbReference type="EMBL" id="KAJ4826304.1"/>
    </source>
</evidence>
<dbReference type="EMBL" id="JAKUCV010006706">
    <property type="protein sequence ID" value="KAJ4826304.1"/>
    <property type="molecule type" value="Genomic_DNA"/>
</dbReference>
<evidence type="ECO:0008006" key="3">
    <source>
        <dbReference type="Google" id="ProtNLM"/>
    </source>
</evidence>
<keyword evidence="2" id="KW-1185">Reference proteome</keyword>
<evidence type="ECO:0000313" key="2">
    <source>
        <dbReference type="Proteomes" id="UP001141552"/>
    </source>
</evidence>
<comment type="caution">
    <text evidence="1">The sequence shown here is derived from an EMBL/GenBank/DDBJ whole genome shotgun (WGS) entry which is preliminary data.</text>
</comment>
<protein>
    <recommendedName>
        <fullName evidence="3">Myb/SANT-like domain-containing protein</fullName>
    </recommendedName>
</protein>
<dbReference type="AlphaFoldDB" id="A0A9Q0J2U0"/>
<accession>A0A9Q0J2U0</accession>